<dbReference type="Proteomes" id="UP001549164">
    <property type="component" value="Unassembled WGS sequence"/>
</dbReference>
<evidence type="ECO:0000313" key="7">
    <source>
        <dbReference type="Proteomes" id="UP001549164"/>
    </source>
</evidence>
<evidence type="ECO:0000256" key="4">
    <source>
        <dbReference type="ARBA" id="ARBA00023163"/>
    </source>
</evidence>
<dbReference type="Gene3D" id="1.10.1660.10">
    <property type="match status" value="1"/>
</dbReference>
<dbReference type="SMART" id="SM00422">
    <property type="entry name" value="HTH_MERR"/>
    <property type="match status" value="1"/>
</dbReference>
<accession>A0ABV2I880</accession>
<proteinExistence type="predicted"/>
<dbReference type="CDD" id="cd01282">
    <property type="entry name" value="HTH_MerR-like_sg3"/>
    <property type="match status" value="1"/>
</dbReference>
<dbReference type="PANTHER" id="PTHR30204:SF69">
    <property type="entry name" value="MERR-FAMILY TRANSCRIPTIONAL REGULATOR"/>
    <property type="match status" value="1"/>
</dbReference>
<sequence>MQIGELSRRTGVSIRMLRYYEAEKLISPARRASGYRDYSTEDERIVQAVRTLSEAGLKLDFIRRFLPCLRSEGPILHPCPELMAAMEREMQALEERINGFRQSRDMLGSYYEEMRAHA</sequence>
<evidence type="ECO:0000256" key="2">
    <source>
        <dbReference type="ARBA" id="ARBA00023015"/>
    </source>
</evidence>
<dbReference type="PRINTS" id="PR00040">
    <property type="entry name" value="HTHMERR"/>
</dbReference>
<dbReference type="Pfam" id="PF13411">
    <property type="entry name" value="MerR_1"/>
    <property type="match status" value="1"/>
</dbReference>
<keyword evidence="2" id="KW-0805">Transcription regulation</keyword>
<evidence type="ECO:0000259" key="5">
    <source>
        <dbReference type="PROSITE" id="PS50937"/>
    </source>
</evidence>
<keyword evidence="7" id="KW-1185">Reference proteome</keyword>
<evidence type="ECO:0000313" key="6">
    <source>
        <dbReference type="EMBL" id="MET3599110.1"/>
    </source>
</evidence>
<evidence type="ECO:0000256" key="1">
    <source>
        <dbReference type="ARBA" id="ARBA00022491"/>
    </source>
</evidence>
<comment type="caution">
    <text evidence="6">The sequence shown here is derived from an EMBL/GenBank/DDBJ whole genome shotgun (WGS) entry which is preliminary data.</text>
</comment>
<protein>
    <submittedName>
        <fullName evidence="6">DNA-binding transcriptional MerR regulator</fullName>
    </submittedName>
</protein>
<reference evidence="6 7" key="1">
    <citation type="submission" date="2024-06" db="EMBL/GenBank/DDBJ databases">
        <title>Genomic Encyclopedia of Type Strains, Phase IV (KMG-IV): sequencing the most valuable type-strain genomes for metagenomic binning, comparative biology and taxonomic classification.</title>
        <authorList>
            <person name="Goeker M."/>
        </authorList>
    </citation>
    <scope>NUCLEOTIDE SEQUENCE [LARGE SCALE GENOMIC DNA]</scope>
    <source>
        <strain evidence="6 7">DSM 28102</strain>
    </source>
</reference>
<gene>
    <name evidence="6" type="ORF">ABID12_001041</name>
</gene>
<keyword evidence="1" id="KW-0678">Repressor</keyword>
<dbReference type="InterPro" id="IPR000551">
    <property type="entry name" value="MerR-type_HTH_dom"/>
</dbReference>
<dbReference type="InterPro" id="IPR009061">
    <property type="entry name" value="DNA-bd_dom_put_sf"/>
</dbReference>
<dbReference type="PROSITE" id="PS50937">
    <property type="entry name" value="HTH_MERR_2"/>
    <property type="match status" value="1"/>
</dbReference>
<dbReference type="EMBL" id="JBEPLY010000003">
    <property type="protein sequence ID" value="MET3599110.1"/>
    <property type="molecule type" value="Genomic_DNA"/>
</dbReference>
<dbReference type="SUPFAM" id="SSF46955">
    <property type="entry name" value="Putative DNA-binding domain"/>
    <property type="match status" value="1"/>
</dbReference>
<dbReference type="PANTHER" id="PTHR30204">
    <property type="entry name" value="REDOX-CYCLING DRUG-SENSING TRANSCRIPTIONAL ACTIVATOR SOXR"/>
    <property type="match status" value="1"/>
</dbReference>
<feature type="domain" description="HTH merR-type" evidence="5">
    <location>
        <begin position="1"/>
        <end position="68"/>
    </location>
</feature>
<dbReference type="GO" id="GO:0003677">
    <property type="term" value="F:DNA binding"/>
    <property type="evidence" value="ECO:0007669"/>
    <property type="project" value="UniProtKB-KW"/>
</dbReference>
<dbReference type="InterPro" id="IPR047057">
    <property type="entry name" value="MerR_fam"/>
</dbReference>
<keyword evidence="3 6" id="KW-0238">DNA-binding</keyword>
<organism evidence="6 7">
    <name type="scientific">Martelella mangrovi</name>
    <dbReference type="NCBI Taxonomy" id="1397477"/>
    <lineage>
        <taxon>Bacteria</taxon>
        <taxon>Pseudomonadati</taxon>
        <taxon>Pseudomonadota</taxon>
        <taxon>Alphaproteobacteria</taxon>
        <taxon>Hyphomicrobiales</taxon>
        <taxon>Aurantimonadaceae</taxon>
        <taxon>Martelella</taxon>
    </lineage>
</organism>
<dbReference type="RefSeq" id="WP_354433374.1">
    <property type="nucleotide sequence ID" value="NZ_JBEPLY010000003.1"/>
</dbReference>
<evidence type="ECO:0000256" key="3">
    <source>
        <dbReference type="ARBA" id="ARBA00023125"/>
    </source>
</evidence>
<keyword evidence="4" id="KW-0804">Transcription</keyword>
<name>A0ABV2I880_9HYPH</name>